<dbReference type="Gene3D" id="2.30.30.30">
    <property type="match status" value="1"/>
</dbReference>
<comment type="caution">
    <text evidence="4">The sequence shown here is derived from an EMBL/GenBank/DDBJ whole genome shotgun (WGS) entry which is preliminary data.</text>
</comment>
<reference evidence="5" key="1">
    <citation type="submission" date="2017-09" db="EMBL/GenBank/DDBJ databases">
        <title>Depth-based differentiation of microbial function through sediment-hosted aquifers and enrichment of novel symbionts in the deep terrestrial subsurface.</title>
        <authorList>
            <person name="Probst A.J."/>
            <person name="Ladd B."/>
            <person name="Jarett J.K."/>
            <person name="Geller-Mcgrath D.E."/>
            <person name="Sieber C.M.K."/>
            <person name="Emerson J.B."/>
            <person name="Anantharaman K."/>
            <person name="Thomas B.C."/>
            <person name="Malmstrom R."/>
            <person name="Stieglmeier M."/>
            <person name="Klingl A."/>
            <person name="Woyke T."/>
            <person name="Ryan C.M."/>
            <person name="Banfield J.F."/>
        </authorList>
    </citation>
    <scope>NUCLEOTIDE SEQUENCE [LARGE SCALE GENOMIC DNA]</scope>
</reference>
<dbReference type="GO" id="GO:0043043">
    <property type="term" value="P:peptide biosynthetic process"/>
    <property type="evidence" value="ECO:0007669"/>
    <property type="project" value="InterPro"/>
</dbReference>
<evidence type="ECO:0000256" key="1">
    <source>
        <dbReference type="ARBA" id="ARBA00009479"/>
    </source>
</evidence>
<dbReference type="InterPro" id="IPR012340">
    <property type="entry name" value="NA-bd_OB-fold"/>
</dbReference>
<dbReference type="InterPro" id="IPR013185">
    <property type="entry name" value="Transl_elong_KOW-like"/>
</dbReference>
<dbReference type="InterPro" id="IPR014722">
    <property type="entry name" value="Rib_uL2_dom2"/>
</dbReference>
<dbReference type="Pfam" id="PF09285">
    <property type="entry name" value="Elong-fact-P_C"/>
    <property type="match status" value="1"/>
</dbReference>
<evidence type="ECO:0000313" key="4">
    <source>
        <dbReference type="EMBL" id="PIR68546.1"/>
    </source>
</evidence>
<dbReference type="PANTHER" id="PTHR30053:SF12">
    <property type="entry name" value="ELONGATION FACTOR P (EF-P) FAMILY PROTEIN"/>
    <property type="match status" value="1"/>
</dbReference>
<dbReference type="FunFam" id="2.40.50.140:FF:000004">
    <property type="entry name" value="Elongation factor P"/>
    <property type="match status" value="1"/>
</dbReference>
<dbReference type="SMART" id="SM01185">
    <property type="entry name" value="EFP"/>
    <property type="match status" value="1"/>
</dbReference>
<feature type="domain" description="Elongation factor P C-terminal" evidence="2">
    <location>
        <begin position="151"/>
        <end position="206"/>
    </location>
</feature>
<organism evidence="4 5">
    <name type="scientific">Candidatus Nomurabacteria bacterium CG10_big_fil_rev_8_21_14_0_10_35_16</name>
    <dbReference type="NCBI Taxonomy" id="1974731"/>
    <lineage>
        <taxon>Bacteria</taxon>
        <taxon>Candidatus Nomuraibacteriota</taxon>
    </lineage>
</organism>
<dbReference type="EMBL" id="PFCQ01000003">
    <property type="protein sequence ID" value="PIR68546.1"/>
    <property type="molecule type" value="Genomic_DNA"/>
</dbReference>
<dbReference type="Gene3D" id="2.40.50.140">
    <property type="entry name" value="Nucleic acid-binding proteins"/>
    <property type="match status" value="2"/>
</dbReference>
<dbReference type="SUPFAM" id="SSF50249">
    <property type="entry name" value="Nucleic acid-binding proteins"/>
    <property type="match status" value="1"/>
</dbReference>
<sequence>MSQLQYNEIREKKIIIYSNEPCEVVESHVARTQQRKPQNQVKLKSLISGKTIAATFHVSESAHEADVEKKEITFLYHNKGEYWFCNPEDKGDRFKLDASLLGDIVKFLKENGNVTALVWQDDDEAPTPKGVGIPSGSVGKKIIKITLPIKMEFKVKVAPPAVRGDTSKAGNKIITLENGTTINAPMFINEGDIVSINTETGLYVERVSK</sequence>
<dbReference type="InterPro" id="IPR001059">
    <property type="entry name" value="Transl_elong_P/YeiP_cen"/>
</dbReference>
<evidence type="ECO:0000259" key="2">
    <source>
        <dbReference type="SMART" id="SM00841"/>
    </source>
</evidence>
<dbReference type="InterPro" id="IPR015365">
    <property type="entry name" value="Elong-fact-P_C"/>
</dbReference>
<comment type="similarity">
    <text evidence="1">Belongs to the elongation factor P family.</text>
</comment>
<dbReference type="Pfam" id="PF01132">
    <property type="entry name" value="EFP"/>
    <property type="match status" value="1"/>
</dbReference>
<gene>
    <name evidence="4" type="ORF">COU49_00695</name>
</gene>
<proteinExistence type="inferred from homology"/>
<dbReference type="Proteomes" id="UP000230094">
    <property type="component" value="Unassembled WGS sequence"/>
</dbReference>
<dbReference type="InterPro" id="IPR020599">
    <property type="entry name" value="Transl_elong_fac_P/YeiP"/>
</dbReference>
<dbReference type="PIRSF" id="PIRSF005901">
    <property type="entry name" value="EF-P"/>
    <property type="match status" value="1"/>
</dbReference>
<dbReference type="PANTHER" id="PTHR30053">
    <property type="entry name" value="ELONGATION FACTOR P"/>
    <property type="match status" value="1"/>
</dbReference>
<evidence type="ECO:0008006" key="6">
    <source>
        <dbReference type="Google" id="ProtNLM"/>
    </source>
</evidence>
<dbReference type="InterPro" id="IPR008991">
    <property type="entry name" value="Translation_prot_SH3-like_sf"/>
</dbReference>
<evidence type="ECO:0000313" key="5">
    <source>
        <dbReference type="Proteomes" id="UP000230094"/>
    </source>
</evidence>
<evidence type="ECO:0000259" key="3">
    <source>
        <dbReference type="SMART" id="SM01185"/>
    </source>
</evidence>
<dbReference type="GO" id="GO:0005829">
    <property type="term" value="C:cytosol"/>
    <property type="evidence" value="ECO:0007669"/>
    <property type="project" value="UniProtKB-ARBA"/>
</dbReference>
<protein>
    <recommendedName>
        <fullName evidence="6">Elongation factor P C-terminal domain-containing protein</fullName>
    </recommendedName>
</protein>
<dbReference type="CDD" id="cd05794">
    <property type="entry name" value="S1_EF-P_repeat_2"/>
    <property type="match status" value="1"/>
</dbReference>
<dbReference type="AlphaFoldDB" id="A0A2H0TC03"/>
<dbReference type="Pfam" id="PF08207">
    <property type="entry name" value="EFP_N"/>
    <property type="match status" value="1"/>
</dbReference>
<accession>A0A2H0TC03</accession>
<name>A0A2H0TC03_9BACT</name>
<dbReference type="SUPFAM" id="SSF50104">
    <property type="entry name" value="Translation proteins SH3-like domain"/>
    <property type="match status" value="1"/>
</dbReference>
<dbReference type="SMART" id="SM00841">
    <property type="entry name" value="Elong-fact-P_C"/>
    <property type="match status" value="1"/>
</dbReference>
<dbReference type="GO" id="GO:0003746">
    <property type="term" value="F:translation elongation factor activity"/>
    <property type="evidence" value="ECO:0007669"/>
    <property type="project" value="InterPro"/>
</dbReference>
<feature type="domain" description="Translation elongation factor P/YeiP central" evidence="3">
    <location>
        <begin position="69"/>
        <end position="126"/>
    </location>
</feature>